<accession>A0A8T0JC76</accession>
<keyword evidence="3" id="KW-0445">Lipid transport</keyword>
<evidence type="ECO:0000313" key="9">
    <source>
        <dbReference type="Proteomes" id="UP000822688"/>
    </source>
</evidence>
<keyword evidence="4" id="KW-0446">Lipid-binding</keyword>
<feature type="transmembrane region" description="Helical" evidence="6">
    <location>
        <begin position="229"/>
        <end position="249"/>
    </location>
</feature>
<dbReference type="AlphaFoldDB" id="A0A8T0JC76"/>
<feature type="transmembrane region" description="Helical" evidence="6">
    <location>
        <begin position="60"/>
        <end position="78"/>
    </location>
</feature>
<dbReference type="GO" id="GO:0005783">
    <property type="term" value="C:endoplasmic reticulum"/>
    <property type="evidence" value="ECO:0007669"/>
    <property type="project" value="TreeGrafter"/>
</dbReference>
<comment type="caution">
    <text evidence="8">The sequence shown here is derived from an EMBL/GenBank/DDBJ whole genome shotgun (WGS) entry which is preliminary data.</text>
</comment>
<keyword evidence="5 6" id="KW-0472">Membrane</keyword>
<sequence length="327" mass="37015">MEDMGKWNPVTFVRDSIAWLMNLASQVTESLWLALPGNLRQMWDDFQNALQMHMTPGERFGRDAVFIFLVGTVPAFLAGSSSAAMLFGITPGFIAGLGLIVAFFHCQTSRSRERRMKAALISLISEMRKDDFRFLFPKAKLPQWIDSGDLEKINWINVLFKKLWPYFNEAYSRMLMENWAPYLETYKPAFANSVVFQELTLGSIAPHFEGLRMLDLEPKEISLDVETRWLGNASCILIVSSIMGVSFPVQVKNIHMRLVFRFIFKPLLDELPGFGAITYSIRKQRKFDFVVKIIGGEISSVPGVAEKLQVTAPFVSTTQCGDLCNTG</sequence>
<dbReference type="PANTHER" id="PTHR10774:SF149">
    <property type="entry name" value="SYNAPTOTAGMIN-5"/>
    <property type="match status" value="1"/>
</dbReference>
<keyword evidence="9" id="KW-1185">Reference proteome</keyword>
<dbReference type="EMBL" id="CM026421">
    <property type="protein sequence ID" value="KAG0592509.1"/>
    <property type="molecule type" value="Genomic_DNA"/>
</dbReference>
<dbReference type="GO" id="GO:0006869">
    <property type="term" value="P:lipid transport"/>
    <property type="evidence" value="ECO:0007669"/>
    <property type="project" value="UniProtKB-KW"/>
</dbReference>
<evidence type="ECO:0000256" key="2">
    <source>
        <dbReference type="ARBA" id="ARBA00022448"/>
    </source>
</evidence>
<dbReference type="InterPro" id="IPR031468">
    <property type="entry name" value="SMP_LBD"/>
</dbReference>
<dbReference type="PROSITE" id="PS51847">
    <property type="entry name" value="SMP"/>
    <property type="match status" value="1"/>
</dbReference>
<evidence type="ECO:0000256" key="5">
    <source>
        <dbReference type="ARBA" id="ARBA00023136"/>
    </source>
</evidence>
<feature type="domain" description="SMP-LTD" evidence="7">
    <location>
        <begin position="149"/>
        <end position="327"/>
    </location>
</feature>
<dbReference type="Proteomes" id="UP000822688">
    <property type="component" value="Chromosome 1"/>
</dbReference>
<comment type="subcellular location">
    <subcellularLocation>
        <location evidence="1">Membrane</location>
    </subcellularLocation>
</comment>
<organism evidence="8 9">
    <name type="scientific">Ceratodon purpureus</name>
    <name type="common">Fire moss</name>
    <name type="synonym">Dicranum purpureum</name>
    <dbReference type="NCBI Taxonomy" id="3225"/>
    <lineage>
        <taxon>Eukaryota</taxon>
        <taxon>Viridiplantae</taxon>
        <taxon>Streptophyta</taxon>
        <taxon>Embryophyta</taxon>
        <taxon>Bryophyta</taxon>
        <taxon>Bryophytina</taxon>
        <taxon>Bryopsida</taxon>
        <taxon>Dicranidae</taxon>
        <taxon>Pseudoditrichales</taxon>
        <taxon>Ditrichaceae</taxon>
        <taxon>Ceratodon</taxon>
    </lineage>
</organism>
<reference evidence="8" key="1">
    <citation type="submission" date="2020-06" db="EMBL/GenBank/DDBJ databases">
        <title>WGS assembly of Ceratodon purpureus strain R40.</title>
        <authorList>
            <person name="Carey S.B."/>
            <person name="Jenkins J."/>
            <person name="Shu S."/>
            <person name="Lovell J.T."/>
            <person name="Sreedasyam A."/>
            <person name="Maumus F."/>
            <person name="Tiley G.P."/>
            <person name="Fernandez-Pozo N."/>
            <person name="Barry K."/>
            <person name="Chen C."/>
            <person name="Wang M."/>
            <person name="Lipzen A."/>
            <person name="Daum C."/>
            <person name="Saski C.A."/>
            <person name="Payton A.C."/>
            <person name="Mcbreen J.C."/>
            <person name="Conrad R.E."/>
            <person name="Kollar L.M."/>
            <person name="Olsson S."/>
            <person name="Huttunen S."/>
            <person name="Landis J.B."/>
            <person name="Wickett N.J."/>
            <person name="Johnson M.G."/>
            <person name="Rensing S.A."/>
            <person name="Grimwood J."/>
            <person name="Schmutz J."/>
            <person name="Mcdaniel S.F."/>
        </authorList>
    </citation>
    <scope>NUCLEOTIDE SEQUENCE</scope>
    <source>
        <strain evidence="8">R40</strain>
    </source>
</reference>
<evidence type="ECO:0000256" key="1">
    <source>
        <dbReference type="ARBA" id="ARBA00004370"/>
    </source>
</evidence>
<dbReference type="GO" id="GO:0008289">
    <property type="term" value="F:lipid binding"/>
    <property type="evidence" value="ECO:0007669"/>
    <property type="project" value="UniProtKB-KW"/>
</dbReference>
<evidence type="ECO:0000256" key="3">
    <source>
        <dbReference type="ARBA" id="ARBA00023055"/>
    </source>
</evidence>
<evidence type="ECO:0000256" key="6">
    <source>
        <dbReference type="SAM" id="Phobius"/>
    </source>
</evidence>
<feature type="transmembrane region" description="Helical" evidence="6">
    <location>
        <begin position="84"/>
        <end position="106"/>
    </location>
</feature>
<evidence type="ECO:0000256" key="4">
    <source>
        <dbReference type="ARBA" id="ARBA00023121"/>
    </source>
</evidence>
<proteinExistence type="predicted"/>
<dbReference type="GO" id="GO:0016020">
    <property type="term" value="C:membrane"/>
    <property type="evidence" value="ECO:0007669"/>
    <property type="project" value="UniProtKB-SubCell"/>
</dbReference>
<evidence type="ECO:0000259" key="7">
    <source>
        <dbReference type="PROSITE" id="PS51847"/>
    </source>
</evidence>
<keyword evidence="6" id="KW-1133">Transmembrane helix</keyword>
<dbReference type="CDD" id="cd21677">
    <property type="entry name" value="SMP_SYT"/>
    <property type="match status" value="1"/>
</dbReference>
<gene>
    <name evidence="8" type="ORF">KC19_1G258200</name>
</gene>
<name>A0A8T0JC76_CERPU</name>
<dbReference type="PANTHER" id="PTHR10774">
    <property type="entry name" value="EXTENDED SYNAPTOTAGMIN-RELATED"/>
    <property type="match status" value="1"/>
</dbReference>
<keyword evidence="2" id="KW-0813">Transport</keyword>
<dbReference type="InterPro" id="IPR045050">
    <property type="entry name" value="Synaptotagmin_plant"/>
</dbReference>
<keyword evidence="6" id="KW-0812">Transmembrane</keyword>
<protein>
    <recommendedName>
        <fullName evidence="7">SMP-LTD domain-containing protein</fullName>
    </recommendedName>
</protein>
<evidence type="ECO:0000313" key="8">
    <source>
        <dbReference type="EMBL" id="KAG0592509.1"/>
    </source>
</evidence>